<gene>
    <name evidence="3" type="ORF">ACJMK2_003829</name>
    <name evidence="4" type="ORF">ACJMK2_003843</name>
</gene>
<sequence length="145" mass="15875">MNTTVCMKLFLLLSFLALSEAWLWRRGPFPFKKGNLSGKGPEQGSPSGPLKTIVGEIDELKQDVAALTGRVDEIEQKLEELALGIDEQEDGSENPESTTDPNALGQGGEPSDETGVRALLQQLESRLKEKKSEQKLILSRGTQTH</sequence>
<keyword evidence="5" id="KW-1185">Reference proteome</keyword>
<protein>
    <submittedName>
        <fullName evidence="3">Uncharacterized protein</fullName>
    </submittedName>
</protein>
<dbReference type="AlphaFoldDB" id="A0ABD3Y1M1"/>
<dbReference type="Proteomes" id="UP001634394">
    <property type="component" value="Unassembled WGS sequence"/>
</dbReference>
<feature type="signal peptide" evidence="2">
    <location>
        <begin position="1"/>
        <end position="21"/>
    </location>
</feature>
<evidence type="ECO:0000313" key="3">
    <source>
        <dbReference type="EMBL" id="KAL3891573.1"/>
    </source>
</evidence>
<evidence type="ECO:0000313" key="4">
    <source>
        <dbReference type="EMBL" id="KAL3891587.1"/>
    </source>
</evidence>
<keyword evidence="2" id="KW-0732">Signal</keyword>
<reference evidence="3 5" key="1">
    <citation type="submission" date="2024-11" db="EMBL/GenBank/DDBJ databases">
        <title>Chromosome-level genome assembly of the freshwater bivalve Anodonta woodiana.</title>
        <authorList>
            <person name="Chen X."/>
        </authorList>
    </citation>
    <scope>NUCLEOTIDE SEQUENCE [LARGE SCALE GENOMIC DNA]</scope>
    <source>
        <strain evidence="3">MN2024</strain>
        <tissue evidence="3">Gills</tissue>
    </source>
</reference>
<feature type="region of interest" description="Disordered" evidence="1">
    <location>
        <begin position="82"/>
        <end position="116"/>
    </location>
</feature>
<name>A0ABD3Y1M1_SINWO</name>
<dbReference type="EMBL" id="JBJQND010000001">
    <property type="protein sequence ID" value="KAL3891573.1"/>
    <property type="molecule type" value="Genomic_DNA"/>
</dbReference>
<feature type="chain" id="PRO_5044725299" evidence="2">
    <location>
        <begin position="22"/>
        <end position="145"/>
    </location>
</feature>
<proteinExistence type="predicted"/>
<organism evidence="3 5">
    <name type="scientific">Sinanodonta woodiana</name>
    <name type="common">Chinese pond mussel</name>
    <name type="synonym">Anodonta woodiana</name>
    <dbReference type="NCBI Taxonomy" id="1069815"/>
    <lineage>
        <taxon>Eukaryota</taxon>
        <taxon>Metazoa</taxon>
        <taxon>Spiralia</taxon>
        <taxon>Lophotrochozoa</taxon>
        <taxon>Mollusca</taxon>
        <taxon>Bivalvia</taxon>
        <taxon>Autobranchia</taxon>
        <taxon>Heteroconchia</taxon>
        <taxon>Palaeoheterodonta</taxon>
        <taxon>Unionida</taxon>
        <taxon>Unionoidea</taxon>
        <taxon>Unionidae</taxon>
        <taxon>Unioninae</taxon>
        <taxon>Sinanodonta</taxon>
    </lineage>
</organism>
<dbReference type="EMBL" id="JBJQND010000001">
    <property type="protein sequence ID" value="KAL3891587.1"/>
    <property type="molecule type" value="Genomic_DNA"/>
</dbReference>
<comment type="caution">
    <text evidence="3">The sequence shown here is derived from an EMBL/GenBank/DDBJ whole genome shotgun (WGS) entry which is preliminary data.</text>
</comment>
<evidence type="ECO:0000313" key="5">
    <source>
        <dbReference type="Proteomes" id="UP001634394"/>
    </source>
</evidence>
<evidence type="ECO:0000256" key="2">
    <source>
        <dbReference type="SAM" id="SignalP"/>
    </source>
</evidence>
<evidence type="ECO:0000256" key="1">
    <source>
        <dbReference type="SAM" id="MobiDB-lite"/>
    </source>
</evidence>
<accession>A0ABD3Y1M1</accession>